<dbReference type="EMBL" id="JARK01000101">
    <property type="protein sequence ID" value="EYC43156.1"/>
    <property type="molecule type" value="Genomic_DNA"/>
</dbReference>
<evidence type="ECO:0000313" key="2">
    <source>
        <dbReference type="EMBL" id="EYC43156.1"/>
    </source>
</evidence>
<accession>A0A016WU88</accession>
<feature type="region of interest" description="Disordered" evidence="1">
    <location>
        <begin position="105"/>
        <end position="203"/>
    </location>
</feature>
<protein>
    <submittedName>
        <fullName evidence="2">Uncharacterized protein</fullName>
    </submittedName>
</protein>
<feature type="region of interest" description="Disordered" evidence="1">
    <location>
        <begin position="235"/>
        <end position="301"/>
    </location>
</feature>
<feature type="compositionally biased region" description="Basic and acidic residues" evidence="1">
    <location>
        <begin position="235"/>
        <end position="266"/>
    </location>
</feature>
<gene>
    <name evidence="2" type="primary">Acey_s0501.g2592</name>
    <name evidence="2" type="ORF">Y032_0501g2592</name>
</gene>
<dbReference type="AlphaFoldDB" id="A0A016WU88"/>
<feature type="compositionally biased region" description="Basic and acidic residues" evidence="1">
    <location>
        <begin position="274"/>
        <end position="301"/>
    </location>
</feature>
<name>A0A016WU88_9BILA</name>
<dbReference type="Proteomes" id="UP000024635">
    <property type="component" value="Unassembled WGS sequence"/>
</dbReference>
<sequence>MTWKGEDRIDRLLKLEMPCALSKIDIINTMRGGYDAFRSAQRVLEEQQPIPITAAELKPLHDQYEDICTRLDSMGAMMTQSRMDDETAMAKMQQTLESIQRGMDDISSVSGSSHAIADQRLTSPVAEQRRTSPVAEQHRTSPEARHRLSRQEGKRTPRPRSRSRTNPSRHYARTNPRLHSTAVMEPSLGRTPRDDTRSPVKRRAMPTVEKEYVYELHRLINRIQEINTKVEIELRSSSEGASRRLENLRRDKSELKKTKDSYEERLKKIRRATHCSERIRSPHVRDQKSDSRLHQRERTTA</sequence>
<comment type="caution">
    <text evidence="2">The sequence shown here is derived from an EMBL/GenBank/DDBJ whole genome shotgun (WGS) entry which is preliminary data.</text>
</comment>
<feature type="compositionally biased region" description="Basic and acidic residues" evidence="1">
    <location>
        <begin position="136"/>
        <end position="155"/>
    </location>
</feature>
<keyword evidence="3" id="KW-1185">Reference proteome</keyword>
<proteinExistence type="predicted"/>
<organism evidence="2 3">
    <name type="scientific">Ancylostoma ceylanicum</name>
    <dbReference type="NCBI Taxonomy" id="53326"/>
    <lineage>
        <taxon>Eukaryota</taxon>
        <taxon>Metazoa</taxon>
        <taxon>Ecdysozoa</taxon>
        <taxon>Nematoda</taxon>
        <taxon>Chromadorea</taxon>
        <taxon>Rhabditida</taxon>
        <taxon>Rhabditina</taxon>
        <taxon>Rhabditomorpha</taxon>
        <taxon>Strongyloidea</taxon>
        <taxon>Ancylostomatidae</taxon>
        <taxon>Ancylostomatinae</taxon>
        <taxon>Ancylostoma</taxon>
    </lineage>
</organism>
<evidence type="ECO:0000256" key="1">
    <source>
        <dbReference type="SAM" id="MobiDB-lite"/>
    </source>
</evidence>
<reference evidence="3" key="1">
    <citation type="journal article" date="2015" name="Nat. Genet.">
        <title>The genome and transcriptome of the zoonotic hookworm Ancylostoma ceylanicum identify infection-specific gene families.</title>
        <authorList>
            <person name="Schwarz E.M."/>
            <person name="Hu Y."/>
            <person name="Antoshechkin I."/>
            <person name="Miller M.M."/>
            <person name="Sternberg P.W."/>
            <person name="Aroian R.V."/>
        </authorList>
    </citation>
    <scope>NUCLEOTIDE SEQUENCE</scope>
    <source>
        <strain evidence="3">HY135</strain>
    </source>
</reference>
<evidence type="ECO:0000313" key="3">
    <source>
        <dbReference type="Proteomes" id="UP000024635"/>
    </source>
</evidence>
<dbReference type="OrthoDB" id="5907710at2759"/>